<keyword evidence="4" id="KW-1185">Reference proteome</keyword>
<dbReference type="InterPro" id="IPR013766">
    <property type="entry name" value="Thioredoxin_domain"/>
</dbReference>
<dbReference type="InterPro" id="IPR036249">
    <property type="entry name" value="Thioredoxin-like_sf"/>
</dbReference>
<dbReference type="EMBL" id="CAXLJM020000046">
    <property type="protein sequence ID" value="CAL8110839.1"/>
    <property type="molecule type" value="Genomic_DNA"/>
</dbReference>
<evidence type="ECO:0000313" key="4">
    <source>
        <dbReference type="Proteomes" id="UP001642540"/>
    </source>
</evidence>
<dbReference type="Pfam" id="PF00085">
    <property type="entry name" value="Thioredoxin"/>
    <property type="match status" value="1"/>
</dbReference>
<gene>
    <name evidence="3" type="ORF">ODALV1_LOCUS14475</name>
</gene>
<evidence type="ECO:0000313" key="3">
    <source>
        <dbReference type="EMBL" id="CAL8110839.1"/>
    </source>
</evidence>
<reference evidence="3 4" key="1">
    <citation type="submission" date="2024-08" db="EMBL/GenBank/DDBJ databases">
        <authorList>
            <person name="Cucini C."/>
            <person name="Frati F."/>
        </authorList>
    </citation>
    <scope>NUCLEOTIDE SEQUENCE [LARGE SCALE GENOMIC DNA]</scope>
</reference>
<feature type="chain" id="PRO_5045509153" description="Thioredoxin domain-containing protein" evidence="1">
    <location>
        <begin position="25"/>
        <end position="137"/>
    </location>
</feature>
<protein>
    <recommendedName>
        <fullName evidence="2">Thioredoxin domain-containing protein</fullName>
    </recommendedName>
</protein>
<dbReference type="SUPFAM" id="SSF52833">
    <property type="entry name" value="Thioredoxin-like"/>
    <property type="match status" value="1"/>
</dbReference>
<evidence type="ECO:0000259" key="2">
    <source>
        <dbReference type="Pfam" id="PF00085"/>
    </source>
</evidence>
<feature type="domain" description="Thioredoxin" evidence="2">
    <location>
        <begin position="37"/>
        <end position="120"/>
    </location>
</feature>
<organism evidence="3 4">
    <name type="scientific">Orchesella dallaii</name>
    <dbReference type="NCBI Taxonomy" id="48710"/>
    <lineage>
        <taxon>Eukaryota</taxon>
        <taxon>Metazoa</taxon>
        <taxon>Ecdysozoa</taxon>
        <taxon>Arthropoda</taxon>
        <taxon>Hexapoda</taxon>
        <taxon>Collembola</taxon>
        <taxon>Entomobryomorpha</taxon>
        <taxon>Entomobryoidea</taxon>
        <taxon>Orchesellidae</taxon>
        <taxon>Orchesellinae</taxon>
        <taxon>Orchesella</taxon>
    </lineage>
</organism>
<sequence length="137" mass="15534">MSNLLRVSIILFISSMVCVDVCFSKQNIIDINRMGVFNVAVLRNQKPVVVFFTKGTTCSICKTILSDLENLARANDEDMYLARIDVEEYPELRDEFKITNIPTTRTYYKGNLVSQVKGPNWVGIEAVSNHVLKKGQQ</sequence>
<dbReference type="Gene3D" id="3.40.30.10">
    <property type="entry name" value="Glutaredoxin"/>
    <property type="match status" value="1"/>
</dbReference>
<evidence type="ECO:0000256" key="1">
    <source>
        <dbReference type="SAM" id="SignalP"/>
    </source>
</evidence>
<comment type="caution">
    <text evidence="3">The sequence shown here is derived from an EMBL/GenBank/DDBJ whole genome shotgun (WGS) entry which is preliminary data.</text>
</comment>
<dbReference type="CDD" id="cd02947">
    <property type="entry name" value="TRX_family"/>
    <property type="match status" value="1"/>
</dbReference>
<keyword evidence="1" id="KW-0732">Signal</keyword>
<feature type="signal peptide" evidence="1">
    <location>
        <begin position="1"/>
        <end position="24"/>
    </location>
</feature>
<proteinExistence type="predicted"/>
<dbReference type="Proteomes" id="UP001642540">
    <property type="component" value="Unassembled WGS sequence"/>
</dbReference>
<accession>A0ABP1QU82</accession>
<name>A0ABP1QU82_9HEXA</name>